<evidence type="ECO:0000259" key="1">
    <source>
        <dbReference type="PROSITE" id="PS50046"/>
    </source>
</evidence>
<dbReference type="SMART" id="SM00267">
    <property type="entry name" value="GGDEF"/>
    <property type="match status" value="1"/>
</dbReference>
<feature type="domain" description="PAS" evidence="2">
    <location>
        <begin position="1"/>
        <end position="69"/>
    </location>
</feature>
<reference evidence="5" key="2">
    <citation type="journal article" date="2022" name="Microbiol. Resour. Announc.">
        <title>Metagenome Sequencing to Explore Phylogenomics of Terrestrial Cyanobacteria.</title>
        <authorList>
            <person name="Ward R.D."/>
            <person name="Stajich J.E."/>
            <person name="Johansen J.R."/>
            <person name="Huntemann M."/>
            <person name="Clum A."/>
            <person name="Foster B."/>
            <person name="Foster B."/>
            <person name="Roux S."/>
            <person name="Palaniappan K."/>
            <person name="Varghese N."/>
            <person name="Mukherjee S."/>
            <person name="Reddy T.B.K."/>
            <person name="Daum C."/>
            <person name="Copeland A."/>
            <person name="Chen I.A."/>
            <person name="Ivanova N.N."/>
            <person name="Kyrpides N.C."/>
            <person name="Shapiro N."/>
            <person name="Eloe-Fadrosh E.A."/>
            <person name="Pietrasiak N."/>
        </authorList>
    </citation>
    <scope>NUCLEOTIDE SEQUENCE</scope>
    <source>
        <strain evidence="5">CPER-KK1</strain>
    </source>
</reference>
<accession>A0A951PSI6</accession>
<sequence>MRCQTLYESLPCIYFRIDSAGVILSVSQFGAAYLGYGVEELTNQSSFSLIHPEDQEKQTDAIAKCIDSQLVADCKYRIYRKNNRTLWVTAKVRMIPETAINPEILLVWEDNTESYQTAEKALQQREQELEALAKLTESIATNLPGSVYRAVLHPDGKVSVPFASAGLQELTGIEPKAAMQQPKCLFQLVHPDDQSQFRQTARTAMENLEPFDCEYRLITTSGQTKWVHDRARYCRMSNGDVIVDGVALDISDRKLAEAALRDSEYRYYTLTKMSPVGIFRTDAQGQCIYVNDRWCELAGMSWEESFGEGWVKALHPDDRKRVFREWNRMRNENRPYKVECRFQHPDGAITWVLAEAIAEKGENAEVKGYVGTFTDITANKQAEKALRESREKYRLLFQLFPIGISITDEVGKIIEVNPASEKILGVLSEEHIQRNYDGEEWQIIRSDGTPMPPEEYPSVRALKENCLIENIEQGIVKPGNKISWISVTAAPIPLEGYGVAIAYIDITTHKQTDEALRQQFLRERLMAAIQARIRQSLDLTKVLNTTVAEVRQFLQTDRVIIYRFEPNWSGIVIVESVGQGWTPTLGRTIQDDCFVKELCIEPYRQGRIQALENIYTADLTPCYVNLLAQFQVKANLVVPLLQGEKLWGLLVAQHCSQPRQWQLWEIELLKQLATQVGIAIQQAELYQQLEVANQELKRLATLDGLTGLANRRRFDEYIEQEWWRLAREQEPLSLIMCDIDFFKLYNDTYGHQAGDECLKQVATALRHSVKRPADLVARYGGEEFAVILPHTTVVGAFCLAKSIHQQIRQLRLAHTGSTVSQYVTLSLGVAGLIPCPGVTPAKLIAAADAALYEAKTTGRDRVILVEL</sequence>
<dbReference type="Gene3D" id="3.30.70.270">
    <property type="match status" value="1"/>
</dbReference>
<dbReference type="PROSITE" id="PS50046">
    <property type="entry name" value="PHYTOCHROME_2"/>
    <property type="match status" value="1"/>
</dbReference>
<dbReference type="SUPFAM" id="SSF55781">
    <property type="entry name" value="GAF domain-like"/>
    <property type="match status" value="1"/>
</dbReference>
<dbReference type="InterPro" id="IPR003018">
    <property type="entry name" value="GAF"/>
</dbReference>
<evidence type="ECO:0000313" key="6">
    <source>
        <dbReference type="Proteomes" id="UP000753908"/>
    </source>
</evidence>
<feature type="domain" description="GGDEF" evidence="4">
    <location>
        <begin position="730"/>
        <end position="867"/>
    </location>
</feature>
<protein>
    <submittedName>
        <fullName evidence="5">PAS domain-containing protein</fullName>
    </submittedName>
</protein>
<dbReference type="PANTHER" id="PTHR44757">
    <property type="entry name" value="DIGUANYLATE CYCLASE DGCP"/>
    <property type="match status" value="1"/>
</dbReference>
<dbReference type="FunFam" id="3.30.70.270:FF:000001">
    <property type="entry name" value="Diguanylate cyclase domain protein"/>
    <property type="match status" value="1"/>
</dbReference>
<dbReference type="InterPro" id="IPR013655">
    <property type="entry name" value="PAS_fold_3"/>
</dbReference>
<dbReference type="Gene3D" id="3.30.450.20">
    <property type="entry name" value="PAS domain"/>
    <property type="match status" value="4"/>
</dbReference>
<dbReference type="InterPro" id="IPR035965">
    <property type="entry name" value="PAS-like_dom_sf"/>
</dbReference>
<dbReference type="CDD" id="cd00130">
    <property type="entry name" value="PAS"/>
    <property type="match status" value="4"/>
</dbReference>
<dbReference type="Pfam" id="PF01590">
    <property type="entry name" value="GAF"/>
    <property type="match status" value="1"/>
</dbReference>
<feature type="domain" description="PAS" evidence="2">
    <location>
        <begin position="151"/>
        <end position="208"/>
    </location>
</feature>
<reference evidence="5" key="1">
    <citation type="submission" date="2021-05" db="EMBL/GenBank/DDBJ databases">
        <authorList>
            <person name="Pietrasiak N."/>
            <person name="Ward R."/>
            <person name="Stajich J.E."/>
            <person name="Kurbessoian T."/>
        </authorList>
    </citation>
    <scope>NUCLEOTIDE SEQUENCE</scope>
    <source>
        <strain evidence="5">CPER-KK1</strain>
    </source>
</reference>
<feature type="domain" description="PAS" evidence="2">
    <location>
        <begin position="389"/>
        <end position="435"/>
    </location>
</feature>
<proteinExistence type="predicted"/>
<feature type="domain" description="PAC" evidence="3">
    <location>
        <begin position="336"/>
        <end position="388"/>
    </location>
</feature>
<name>A0A951PSI6_9CYAN</name>
<gene>
    <name evidence="5" type="ORF">KME25_31900</name>
</gene>
<dbReference type="PANTHER" id="PTHR44757:SF2">
    <property type="entry name" value="BIOFILM ARCHITECTURE MAINTENANCE PROTEIN MBAA"/>
    <property type="match status" value="1"/>
</dbReference>
<dbReference type="CDD" id="cd01949">
    <property type="entry name" value="GGDEF"/>
    <property type="match status" value="1"/>
</dbReference>
<dbReference type="InterPro" id="IPR052155">
    <property type="entry name" value="Biofilm_reg_signaling"/>
</dbReference>
<evidence type="ECO:0000313" key="5">
    <source>
        <dbReference type="EMBL" id="MBW4548973.1"/>
    </source>
</evidence>
<dbReference type="PROSITE" id="PS50112">
    <property type="entry name" value="PAS"/>
    <property type="match status" value="4"/>
</dbReference>
<dbReference type="AlphaFoldDB" id="A0A951PSI6"/>
<dbReference type="SMART" id="SM00086">
    <property type="entry name" value="PAC"/>
    <property type="match status" value="3"/>
</dbReference>
<feature type="domain" description="PAC" evidence="3">
    <location>
        <begin position="211"/>
        <end position="262"/>
    </location>
</feature>
<dbReference type="Pfam" id="PF00990">
    <property type="entry name" value="GGDEF"/>
    <property type="match status" value="1"/>
</dbReference>
<comment type="caution">
    <text evidence="5">The sequence shown here is derived from an EMBL/GenBank/DDBJ whole genome shotgun (WGS) entry which is preliminary data.</text>
</comment>
<dbReference type="PROSITE" id="PS50113">
    <property type="entry name" value="PAC"/>
    <property type="match status" value="2"/>
</dbReference>
<dbReference type="Gene3D" id="3.30.450.40">
    <property type="match status" value="1"/>
</dbReference>
<dbReference type="Pfam" id="PF13188">
    <property type="entry name" value="PAS_8"/>
    <property type="match status" value="1"/>
</dbReference>
<dbReference type="SUPFAM" id="SSF55073">
    <property type="entry name" value="Nucleotide cyclase"/>
    <property type="match status" value="1"/>
</dbReference>
<dbReference type="InterPro" id="IPR029787">
    <property type="entry name" value="Nucleotide_cyclase"/>
</dbReference>
<evidence type="ECO:0000259" key="4">
    <source>
        <dbReference type="PROSITE" id="PS50887"/>
    </source>
</evidence>
<feature type="domain" description="PAS" evidence="2">
    <location>
        <begin position="263"/>
        <end position="333"/>
    </location>
</feature>
<dbReference type="Pfam" id="PF08447">
    <property type="entry name" value="PAS_3"/>
    <property type="match status" value="3"/>
</dbReference>
<dbReference type="PROSITE" id="PS50887">
    <property type="entry name" value="GGDEF"/>
    <property type="match status" value="1"/>
</dbReference>
<dbReference type="InterPro" id="IPR000014">
    <property type="entry name" value="PAS"/>
</dbReference>
<dbReference type="NCBIfam" id="TIGR00229">
    <property type="entry name" value="sensory_box"/>
    <property type="match status" value="4"/>
</dbReference>
<dbReference type="Proteomes" id="UP000753908">
    <property type="component" value="Unassembled WGS sequence"/>
</dbReference>
<dbReference type="NCBIfam" id="TIGR00254">
    <property type="entry name" value="GGDEF"/>
    <property type="match status" value="1"/>
</dbReference>
<feature type="domain" description="Phytochrome chromophore attachment site" evidence="1">
    <location>
        <begin position="538"/>
        <end position="675"/>
    </location>
</feature>
<dbReference type="SMART" id="SM00065">
    <property type="entry name" value="GAF"/>
    <property type="match status" value="1"/>
</dbReference>
<dbReference type="EMBL" id="JAHHIF010000078">
    <property type="protein sequence ID" value="MBW4548973.1"/>
    <property type="molecule type" value="Genomic_DNA"/>
</dbReference>
<evidence type="ECO:0000259" key="2">
    <source>
        <dbReference type="PROSITE" id="PS50112"/>
    </source>
</evidence>
<dbReference type="InterPro" id="IPR043128">
    <property type="entry name" value="Rev_trsase/Diguanyl_cyclase"/>
</dbReference>
<dbReference type="InterPro" id="IPR001610">
    <property type="entry name" value="PAC"/>
</dbReference>
<dbReference type="SUPFAM" id="SSF55785">
    <property type="entry name" value="PYP-like sensor domain (PAS domain)"/>
    <property type="match status" value="4"/>
</dbReference>
<dbReference type="InterPro" id="IPR000700">
    <property type="entry name" value="PAS-assoc_C"/>
</dbReference>
<dbReference type="InterPro" id="IPR016132">
    <property type="entry name" value="Phyto_chromo_attachment"/>
</dbReference>
<dbReference type="InterPro" id="IPR029016">
    <property type="entry name" value="GAF-like_dom_sf"/>
</dbReference>
<evidence type="ECO:0000259" key="3">
    <source>
        <dbReference type="PROSITE" id="PS50113"/>
    </source>
</evidence>
<organism evidence="5 6">
    <name type="scientific">Symplocastrum torsivum CPER-KK1</name>
    <dbReference type="NCBI Taxonomy" id="450513"/>
    <lineage>
        <taxon>Bacteria</taxon>
        <taxon>Bacillati</taxon>
        <taxon>Cyanobacteriota</taxon>
        <taxon>Cyanophyceae</taxon>
        <taxon>Oscillatoriophycideae</taxon>
        <taxon>Oscillatoriales</taxon>
        <taxon>Microcoleaceae</taxon>
        <taxon>Symplocastrum</taxon>
    </lineage>
</organism>
<dbReference type="SMART" id="SM00091">
    <property type="entry name" value="PAS"/>
    <property type="match status" value="4"/>
</dbReference>
<dbReference type="InterPro" id="IPR000160">
    <property type="entry name" value="GGDEF_dom"/>
</dbReference>